<evidence type="ECO:0000256" key="6">
    <source>
        <dbReference type="ARBA" id="ARBA00023136"/>
    </source>
</evidence>
<evidence type="ECO:0000256" key="7">
    <source>
        <dbReference type="PIRNR" id="PIRNR002744"/>
    </source>
</evidence>
<sequence length="478" mass="49776">MTTATPPTGEHLDSDLGYGSKVLAVEPGAGEFIPESERHGRPVQLAWTWSSPNLEFATVFVGVLAVTAYGMTFWQAVAAVAIGNLLGSATQGVLSARGPKYGVPQMVLSRLSFGYFGNALPATLMSLMCGVGWFATNSTSGAWALSTLTHLRPLPCLAIVVVVQVFVAFAGHNLVQAFERYAFPVLAVIFVVAVIVVFAKSSPGDAAPAAKGVGGIGGFLLTVGTAFGYTAGWNPYAADYTRYLPSATSRRAVGWSAAIGLFVSTTLLMAAGSASTTIAGASGPNPTAEFTSTLPSVLAHLVLLAIVVGAVAANVLNVYSGSMAFVVIGITGGARFARAAIAVVFGVVGFLVAWWALPDAAASYESFLLIVAYWIGPWLGVVIADQWLRRDQAGKSWILYDRAFTNWGGVGAFLIGLVVSVALFSNQEKFTGVIAKQVPQLGDLTFFVGFLIGGGLYLAFVASSIRGSRPGAHSKLEA</sequence>
<evidence type="ECO:0000256" key="8">
    <source>
        <dbReference type="SAM" id="Phobius"/>
    </source>
</evidence>
<feature type="transmembrane region" description="Helical" evidence="8">
    <location>
        <begin position="294"/>
        <end position="316"/>
    </location>
</feature>
<feature type="transmembrane region" description="Helical" evidence="8">
    <location>
        <begin position="181"/>
        <end position="200"/>
    </location>
</feature>
<proteinExistence type="inferred from homology"/>
<evidence type="ECO:0000313" key="9">
    <source>
        <dbReference type="EMBL" id="GAA4391158.1"/>
    </source>
</evidence>
<keyword evidence="3 7" id="KW-0813">Transport</keyword>
<feature type="transmembrane region" description="Helical" evidence="8">
    <location>
        <begin position="154"/>
        <end position="174"/>
    </location>
</feature>
<reference evidence="10" key="1">
    <citation type="journal article" date="2019" name="Int. J. Syst. Evol. Microbiol.">
        <title>The Global Catalogue of Microorganisms (GCM) 10K type strain sequencing project: providing services to taxonomists for standard genome sequencing and annotation.</title>
        <authorList>
            <consortium name="The Broad Institute Genomics Platform"/>
            <consortium name="The Broad Institute Genome Sequencing Center for Infectious Disease"/>
            <person name="Wu L."/>
            <person name="Ma J."/>
        </authorList>
    </citation>
    <scope>NUCLEOTIDE SEQUENCE [LARGE SCALE GENOMIC DNA]</scope>
    <source>
        <strain evidence="10">JCM 17688</strain>
    </source>
</reference>
<evidence type="ECO:0000256" key="5">
    <source>
        <dbReference type="ARBA" id="ARBA00022989"/>
    </source>
</evidence>
<feature type="transmembrane region" description="Helical" evidence="8">
    <location>
        <begin position="363"/>
        <end position="384"/>
    </location>
</feature>
<dbReference type="RefSeq" id="WP_344994517.1">
    <property type="nucleotide sequence ID" value="NZ_BAABFR010000025.1"/>
</dbReference>
<evidence type="ECO:0000256" key="1">
    <source>
        <dbReference type="ARBA" id="ARBA00004141"/>
    </source>
</evidence>
<dbReference type="EMBL" id="BAABFR010000025">
    <property type="protein sequence ID" value="GAA4391158.1"/>
    <property type="molecule type" value="Genomic_DNA"/>
</dbReference>
<dbReference type="Pfam" id="PF02133">
    <property type="entry name" value="Transp_cyt_pur"/>
    <property type="match status" value="1"/>
</dbReference>
<keyword evidence="4 8" id="KW-0812">Transmembrane</keyword>
<dbReference type="Proteomes" id="UP001500635">
    <property type="component" value="Unassembled WGS sequence"/>
</dbReference>
<feature type="transmembrane region" description="Helical" evidence="8">
    <location>
        <begin position="107"/>
        <end position="134"/>
    </location>
</feature>
<feature type="transmembrane region" description="Helical" evidence="8">
    <location>
        <begin position="404"/>
        <end position="424"/>
    </location>
</feature>
<comment type="similarity">
    <text evidence="2 7">Belongs to the purine-cytosine permease (2.A.39) family.</text>
</comment>
<comment type="subcellular location">
    <subcellularLocation>
        <location evidence="1">Membrane</location>
        <topology evidence="1">Multi-pass membrane protein</topology>
    </subcellularLocation>
</comment>
<dbReference type="InterPro" id="IPR001248">
    <property type="entry name" value="Pur-cyt_permease"/>
</dbReference>
<feature type="transmembrane region" description="Helical" evidence="8">
    <location>
        <begin position="252"/>
        <end position="274"/>
    </location>
</feature>
<comment type="caution">
    <text evidence="9">The sequence shown here is derived from an EMBL/GenBank/DDBJ whole genome shotgun (WGS) entry which is preliminary data.</text>
</comment>
<keyword evidence="5 8" id="KW-1133">Transmembrane helix</keyword>
<keyword evidence="6 7" id="KW-0472">Membrane</keyword>
<gene>
    <name evidence="9" type="ORF">GCM10023147_19820</name>
</gene>
<dbReference type="PIRSF" id="PIRSF002744">
    <property type="entry name" value="Pur-cyt_permease"/>
    <property type="match status" value="1"/>
</dbReference>
<name>A0ABP8JI23_9ACTN</name>
<feature type="transmembrane region" description="Helical" evidence="8">
    <location>
        <begin position="56"/>
        <end position="86"/>
    </location>
</feature>
<keyword evidence="10" id="KW-1185">Reference proteome</keyword>
<dbReference type="InterPro" id="IPR026030">
    <property type="entry name" value="Pur-cyt_permease_Fcy2/21/22"/>
</dbReference>
<protein>
    <submittedName>
        <fullName evidence="9">Cytosine permease</fullName>
    </submittedName>
</protein>
<evidence type="ECO:0000313" key="10">
    <source>
        <dbReference type="Proteomes" id="UP001500635"/>
    </source>
</evidence>
<accession>A0ABP8JI23</accession>
<evidence type="ECO:0000256" key="3">
    <source>
        <dbReference type="ARBA" id="ARBA00022448"/>
    </source>
</evidence>
<evidence type="ECO:0000256" key="2">
    <source>
        <dbReference type="ARBA" id="ARBA00008974"/>
    </source>
</evidence>
<dbReference type="PANTHER" id="PTHR31806:SF1">
    <property type="entry name" value="PURINE-CYTOSINE PERMEASE FCY2-RELATED"/>
    <property type="match status" value="1"/>
</dbReference>
<organism evidence="9 10">
    <name type="scientific">Tsukamurella soli</name>
    <dbReference type="NCBI Taxonomy" id="644556"/>
    <lineage>
        <taxon>Bacteria</taxon>
        <taxon>Bacillati</taxon>
        <taxon>Actinomycetota</taxon>
        <taxon>Actinomycetes</taxon>
        <taxon>Mycobacteriales</taxon>
        <taxon>Tsukamurellaceae</taxon>
        <taxon>Tsukamurella</taxon>
    </lineage>
</organism>
<feature type="transmembrane region" description="Helical" evidence="8">
    <location>
        <begin position="212"/>
        <end position="231"/>
    </location>
</feature>
<evidence type="ECO:0000256" key="4">
    <source>
        <dbReference type="ARBA" id="ARBA00022692"/>
    </source>
</evidence>
<dbReference type="Gene3D" id="1.10.4160.10">
    <property type="entry name" value="Hydantoin permease"/>
    <property type="match status" value="1"/>
</dbReference>
<feature type="transmembrane region" description="Helical" evidence="8">
    <location>
        <begin position="444"/>
        <end position="465"/>
    </location>
</feature>
<feature type="transmembrane region" description="Helical" evidence="8">
    <location>
        <begin position="336"/>
        <end position="357"/>
    </location>
</feature>
<dbReference type="PANTHER" id="PTHR31806">
    <property type="entry name" value="PURINE-CYTOSINE PERMEASE FCY2-RELATED"/>
    <property type="match status" value="1"/>
</dbReference>